<dbReference type="Proteomes" id="UP000244069">
    <property type="component" value="Unassembled WGS sequence"/>
</dbReference>
<keyword evidence="3" id="KW-1185">Reference proteome</keyword>
<feature type="transmembrane region" description="Helical" evidence="1">
    <location>
        <begin position="93"/>
        <end position="110"/>
    </location>
</feature>
<evidence type="ECO:0000313" key="2">
    <source>
        <dbReference type="EMBL" id="PTX46055.1"/>
    </source>
</evidence>
<sequence>MASSPSSVRPRTILILAGALAGAAVAVYNYLTPLTGVTGSLGALIVIASSILLIIAGVLIQLSQPGGWRSLLRTLVVLGAIGTGLAAYFLHEWWLIVAMVIVLVGVVLDVSTTRSAGKGATA</sequence>
<evidence type="ECO:0000313" key="3">
    <source>
        <dbReference type="Proteomes" id="UP000244069"/>
    </source>
</evidence>
<feature type="transmembrane region" description="Helical" evidence="1">
    <location>
        <begin position="12"/>
        <end position="31"/>
    </location>
</feature>
<feature type="transmembrane region" description="Helical" evidence="1">
    <location>
        <begin position="71"/>
        <end position="87"/>
    </location>
</feature>
<dbReference type="EMBL" id="QBKN01000018">
    <property type="protein sequence ID" value="PTX46055.1"/>
    <property type="molecule type" value="Genomic_DNA"/>
</dbReference>
<comment type="caution">
    <text evidence="2">The sequence shown here is derived from an EMBL/GenBank/DDBJ whole genome shotgun (WGS) entry which is preliminary data.</text>
</comment>
<accession>A0A2T6AQE9</accession>
<dbReference type="RefSeq" id="WP_107977445.1">
    <property type="nucleotide sequence ID" value="NZ_BMEZ01000019.1"/>
</dbReference>
<feature type="transmembrane region" description="Helical" evidence="1">
    <location>
        <begin position="37"/>
        <end position="59"/>
    </location>
</feature>
<reference evidence="2 3" key="1">
    <citation type="submission" date="2018-04" db="EMBL/GenBank/DDBJ databases">
        <title>Genomic Encyclopedia of Archaeal and Bacterial Type Strains, Phase II (KMG-II): from individual species to whole genera.</title>
        <authorList>
            <person name="Goeker M."/>
        </authorList>
    </citation>
    <scope>NUCLEOTIDE SEQUENCE [LARGE SCALE GENOMIC DNA]</scope>
    <source>
        <strain evidence="2 3">DSM 29329</strain>
    </source>
</reference>
<proteinExistence type="predicted"/>
<keyword evidence="1" id="KW-0472">Membrane</keyword>
<dbReference type="OrthoDB" id="7870453at2"/>
<gene>
    <name evidence="2" type="ORF">C8N44_11830</name>
</gene>
<protein>
    <submittedName>
        <fullName evidence="2">Uncharacterized protein</fullName>
    </submittedName>
</protein>
<dbReference type="AlphaFoldDB" id="A0A2T6AQE9"/>
<keyword evidence="1" id="KW-1133">Transmembrane helix</keyword>
<evidence type="ECO:0000256" key="1">
    <source>
        <dbReference type="SAM" id="Phobius"/>
    </source>
</evidence>
<name>A0A2T6AQE9_9RHOB</name>
<organism evidence="2 3">
    <name type="scientific">Allosediminivita pacifica</name>
    <dbReference type="NCBI Taxonomy" id="1267769"/>
    <lineage>
        <taxon>Bacteria</taxon>
        <taxon>Pseudomonadati</taxon>
        <taxon>Pseudomonadota</taxon>
        <taxon>Alphaproteobacteria</taxon>
        <taxon>Rhodobacterales</taxon>
        <taxon>Paracoccaceae</taxon>
        <taxon>Allosediminivita</taxon>
    </lineage>
</organism>
<keyword evidence="1" id="KW-0812">Transmembrane</keyword>